<keyword evidence="3" id="KW-1185">Reference proteome</keyword>
<dbReference type="GO" id="GO:0008289">
    <property type="term" value="F:lipid binding"/>
    <property type="evidence" value="ECO:0007669"/>
    <property type="project" value="UniProtKB-KW"/>
</dbReference>
<sequence>MVSIITDSSCDLPKEVLKAYNIQVVPLKIIIDGVEYVELQDITAKEFGEKMTASGTLPKTSQPSPERFRDAFESALEKKSEKDAPEILCLTISSQLSGTYQSACLGKDLVKDNGNITVFDTLGGSIGHGLQVVKAAEMAATGVSLEEIIDALERHREEMNIFILLDTLENIVKGGRLGRVQGAVAGMLNIKILLEGVEGRVELLEKRRGRKKITERLFEIVDDRRGDFSQKVFGITHVNNEKDALVLKEEIIRRFEPQDVIIYEMGGTMGTYAGEGGMIISF</sequence>
<organism evidence="2 3">
    <name type="scientific">Isachenkonia alkalipeptolytica</name>
    <dbReference type="NCBI Taxonomy" id="2565777"/>
    <lineage>
        <taxon>Bacteria</taxon>
        <taxon>Bacillati</taxon>
        <taxon>Bacillota</taxon>
        <taxon>Clostridia</taxon>
        <taxon>Eubacteriales</taxon>
        <taxon>Clostridiaceae</taxon>
        <taxon>Isachenkonia</taxon>
    </lineage>
</organism>
<dbReference type="EMBL" id="SUMG01000003">
    <property type="protein sequence ID" value="NBG87655.1"/>
    <property type="molecule type" value="Genomic_DNA"/>
</dbReference>
<dbReference type="AlphaFoldDB" id="A0AA43XIX1"/>
<comment type="caution">
    <text evidence="2">The sequence shown here is derived from an EMBL/GenBank/DDBJ whole genome shotgun (WGS) entry which is preliminary data.</text>
</comment>
<evidence type="ECO:0000313" key="2">
    <source>
        <dbReference type="EMBL" id="NBG87655.1"/>
    </source>
</evidence>
<gene>
    <name evidence="2" type="ORF">ISALK_03990</name>
</gene>
<dbReference type="NCBIfam" id="TIGR00762">
    <property type="entry name" value="DegV"/>
    <property type="match status" value="1"/>
</dbReference>
<evidence type="ECO:0000256" key="1">
    <source>
        <dbReference type="ARBA" id="ARBA00023121"/>
    </source>
</evidence>
<protein>
    <submittedName>
        <fullName evidence="2">DegV family protein</fullName>
    </submittedName>
</protein>
<dbReference type="PANTHER" id="PTHR33434:SF2">
    <property type="entry name" value="FATTY ACID-BINDING PROTEIN TM_1468"/>
    <property type="match status" value="1"/>
</dbReference>
<dbReference type="InterPro" id="IPR003797">
    <property type="entry name" value="DegV"/>
</dbReference>
<dbReference type="Gene3D" id="3.30.1180.10">
    <property type="match status" value="1"/>
</dbReference>
<dbReference type="InterPro" id="IPR050270">
    <property type="entry name" value="DegV_domain_contain"/>
</dbReference>
<accession>A0AA43XIX1</accession>
<dbReference type="Gene3D" id="3.40.50.10170">
    <property type="match status" value="1"/>
</dbReference>
<dbReference type="Proteomes" id="UP000449710">
    <property type="component" value="Unassembled WGS sequence"/>
</dbReference>
<dbReference type="InterPro" id="IPR043168">
    <property type="entry name" value="DegV_C"/>
</dbReference>
<reference evidence="2 3" key="1">
    <citation type="submission" date="2019-04" db="EMBL/GenBank/DDBJ databases">
        <title>Isachenkonia alkalipeptolytica gen. nov. sp. nov. a new anaerobic, alkiliphilic organothrophic bacterium capable to reduce synthesized ferrihydrite isolated from a soda lake.</title>
        <authorList>
            <person name="Toshchakov S.V."/>
            <person name="Zavarzina D.G."/>
            <person name="Zhilina T.N."/>
            <person name="Kostrikina N.A."/>
            <person name="Kublanov I.V."/>
        </authorList>
    </citation>
    <scope>NUCLEOTIDE SEQUENCE [LARGE SCALE GENOMIC DNA]</scope>
    <source>
        <strain evidence="2 3">Z-1701</strain>
    </source>
</reference>
<proteinExistence type="predicted"/>
<dbReference type="RefSeq" id="WP_160719289.1">
    <property type="nucleotide sequence ID" value="NZ_SUMG01000003.1"/>
</dbReference>
<dbReference type="SUPFAM" id="SSF82549">
    <property type="entry name" value="DAK1/DegV-like"/>
    <property type="match status" value="1"/>
</dbReference>
<dbReference type="PROSITE" id="PS51482">
    <property type="entry name" value="DEGV"/>
    <property type="match status" value="1"/>
</dbReference>
<name>A0AA43XIX1_9CLOT</name>
<dbReference type="PANTHER" id="PTHR33434">
    <property type="entry name" value="DEGV DOMAIN-CONTAINING PROTEIN DR_1986-RELATED"/>
    <property type="match status" value="1"/>
</dbReference>
<dbReference type="Pfam" id="PF02645">
    <property type="entry name" value="DegV"/>
    <property type="match status" value="1"/>
</dbReference>
<keyword evidence="1" id="KW-0446">Lipid-binding</keyword>
<evidence type="ECO:0000313" key="3">
    <source>
        <dbReference type="Proteomes" id="UP000449710"/>
    </source>
</evidence>